<reference evidence="3 4" key="1">
    <citation type="submission" date="2019-03" db="EMBL/GenBank/DDBJ databases">
        <title>Rhodosporidium diobovatum UCD-FST 08-225 genome sequencing, assembly, and annotation.</title>
        <authorList>
            <person name="Fakankun I.U."/>
            <person name="Fristensky B."/>
            <person name="Levin D.B."/>
        </authorList>
    </citation>
    <scope>NUCLEOTIDE SEQUENCE [LARGE SCALE GENOMIC DNA]</scope>
    <source>
        <strain evidence="3 4">UCD-FST 08-225</strain>
    </source>
</reference>
<dbReference type="PANTHER" id="PTHR38848">
    <property type="entry name" value="G-PROTEIN COUPLED RECEPTORS FAMILY 3 PROFILE DOMAIN-CONTAINING PROTEIN"/>
    <property type="match status" value="1"/>
</dbReference>
<dbReference type="Proteomes" id="UP000311382">
    <property type="component" value="Unassembled WGS sequence"/>
</dbReference>
<feature type="transmembrane region" description="Helical" evidence="2">
    <location>
        <begin position="90"/>
        <end position="110"/>
    </location>
</feature>
<feature type="region of interest" description="Disordered" evidence="1">
    <location>
        <begin position="335"/>
        <end position="357"/>
    </location>
</feature>
<feature type="transmembrane region" description="Helical" evidence="2">
    <location>
        <begin position="210"/>
        <end position="231"/>
    </location>
</feature>
<feature type="transmembrane region" description="Helical" evidence="2">
    <location>
        <begin position="237"/>
        <end position="259"/>
    </location>
</feature>
<proteinExistence type="predicted"/>
<protein>
    <submittedName>
        <fullName evidence="3">Uncharacterized protein</fullName>
    </submittedName>
</protein>
<keyword evidence="2" id="KW-1133">Transmembrane helix</keyword>
<evidence type="ECO:0000313" key="4">
    <source>
        <dbReference type="Proteomes" id="UP000311382"/>
    </source>
</evidence>
<feature type="transmembrane region" description="Helical" evidence="2">
    <location>
        <begin position="50"/>
        <end position="78"/>
    </location>
</feature>
<dbReference type="PANTHER" id="PTHR38848:SF3">
    <property type="entry name" value="G-PROTEIN COUPLED RECEPTORS FAMILY 3 PROFILE DOMAIN-CONTAINING PROTEIN"/>
    <property type="match status" value="1"/>
</dbReference>
<sequence length="397" mass="42532">MEPVEHASAVWPEGQEYLRPIVATLYLLVVGLLSVLLTRRWGSWNYMRRLPLIQLLVIVLLAASLAFVFVSAILVLGVGSSFSGAACNGGIWLCILLYASSKAVLYYLLLEKLQRVHAHSMTGRVGRFKSWWYRGGVVLFVAWIGVAAAMIAGRIGLIRRHDGACVIGLKTWASVPMLTVDAITNIYLTTGFVLPVWRSQNEKARRLAKVSSLAALAALVTSFANILILSLMHGHQLSFVCLGSCGLDISFNAVICYLVTTARHARDEQTTRTGSTDMRALEHSGAVAASGTHGDGTRRSATYFLGSGGGGSKSAHAHAAFGTASGVFVSEEVRVESELDDEPPLSPSRRGSGPVVDRRAGGLLAVHTVSFSTPEVDTPLSEIAEDKLEMALGDGKP</sequence>
<dbReference type="EMBL" id="SOZI01000102">
    <property type="protein sequence ID" value="TNY19254.1"/>
    <property type="molecule type" value="Genomic_DNA"/>
</dbReference>
<dbReference type="AlphaFoldDB" id="A0A5C5FTF3"/>
<feature type="transmembrane region" description="Helical" evidence="2">
    <location>
        <begin position="131"/>
        <end position="157"/>
    </location>
</feature>
<gene>
    <name evidence="3" type="ORF">DMC30DRAFT_366844</name>
</gene>
<keyword evidence="4" id="KW-1185">Reference proteome</keyword>
<evidence type="ECO:0000256" key="2">
    <source>
        <dbReference type="SAM" id="Phobius"/>
    </source>
</evidence>
<feature type="transmembrane region" description="Helical" evidence="2">
    <location>
        <begin position="20"/>
        <end position="38"/>
    </location>
</feature>
<name>A0A5C5FTF3_9BASI</name>
<keyword evidence="2" id="KW-0812">Transmembrane</keyword>
<organism evidence="3 4">
    <name type="scientific">Rhodotorula diobovata</name>
    <dbReference type="NCBI Taxonomy" id="5288"/>
    <lineage>
        <taxon>Eukaryota</taxon>
        <taxon>Fungi</taxon>
        <taxon>Dikarya</taxon>
        <taxon>Basidiomycota</taxon>
        <taxon>Pucciniomycotina</taxon>
        <taxon>Microbotryomycetes</taxon>
        <taxon>Sporidiobolales</taxon>
        <taxon>Sporidiobolaceae</taxon>
        <taxon>Rhodotorula</taxon>
    </lineage>
</organism>
<feature type="transmembrane region" description="Helical" evidence="2">
    <location>
        <begin position="177"/>
        <end position="198"/>
    </location>
</feature>
<dbReference type="OrthoDB" id="3210850at2759"/>
<keyword evidence="2" id="KW-0472">Membrane</keyword>
<evidence type="ECO:0000313" key="3">
    <source>
        <dbReference type="EMBL" id="TNY19254.1"/>
    </source>
</evidence>
<comment type="caution">
    <text evidence="3">The sequence shown here is derived from an EMBL/GenBank/DDBJ whole genome shotgun (WGS) entry which is preliminary data.</text>
</comment>
<accession>A0A5C5FTF3</accession>
<evidence type="ECO:0000256" key="1">
    <source>
        <dbReference type="SAM" id="MobiDB-lite"/>
    </source>
</evidence>